<dbReference type="SUPFAM" id="SSF47413">
    <property type="entry name" value="lambda repressor-like DNA-binding domains"/>
    <property type="match status" value="1"/>
</dbReference>
<dbReference type="PANTHER" id="PTHR34475">
    <property type="match status" value="1"/>
</dbReference>
<gene>
    <name evidence="4" type="ORF">PQU98_08145</name>
</gene>
<dbReference type="Gene3D" id="1.10.260.40">
    <property type="entry name" value="lambda repressor-like DNA-binding domains"/>
    <property type="match status" value="1"/>
</dbReference>
<feature type="domain" description="HTH cro/C1-type" evidence="3">
    <location>
        <begin position="74"/>
        <end position="135"/>
    </location>
</feature>
<comment type="caution">
    <text evidence="4">The sequence shown here is derived from an EMBL/GenBank/DDBJ whole genome shotgun (WGS) entry which is preliminary data.</text>
</comment>
<name>A0ABT5HIN6_9CAUL</name>
<protein>
    <submittedName>
        <fullName evidence="4">Helix-turn-helix domain-containing protein</fullName>
    </submittedName>
</protein>
<dbReference type="CDD" id="cd00093">
    <property type="entry name" value="HTH_XRE"/>
    <property type="match status" value="1"/>
</dbReference>
<keyword evidence="2" id="KW-1133">Transmembrane helix</keyword>
<evidence type="ECO:0000256" key="1">
    <source>
        <dbReference type="SAM" id="MobiDB-lite"/>
    </source>
</evidence>
<dbReference type="RefSeq" id="WP_272744403.1">
    <property type="nucleotide sequence ID" value="NZ_JAQQKV010000001.1"/>
</dbReference>
<dbReference type="InterPro" id="IPR050400">
    <property type="entry name" value="Bact_Cytoskel_RodZ"/>
</dbReference>
<dbReference type="EMBL" id="JAQQKV010000001">
    <property type="protein sequence ID" value="MDC7676097.1"/>
    <property type="molecule type" value="Genomic_DNA"/>
</dbReference>
<dbReference type="SMART" id="SM00530">
    <property type="entry name" value="HTH_XRE"/>
    <property type="match status" value="1"/>
</dbReference>
<evidence type="ECO:0000259" key="3">
    <source>
        <dbReference type="SMART" id="SM00530"/>
    </source>
</evidence>
<evidence type="ECO:0000256" key="2">
    <source>
        <dbReference type="SAM" id="Phobius"/>
    </source>
</evidence>
<reference evidence="4 5" key="1">
    <citation type="submission" date="2023-01" db="EMBL/GenBank/DDBJ databases">
        <title>Novel species of the genus Asticcacaulis isolated from rivers.</title>
        <authorList>
            <person name="Lu H."/>
        </authorList>
    </citation>
    <scope>NUCLEOTIDE SEQUENCE [LARGE SCALE GENOMIC DNA]</scope>
    <source>
        <strain evidence="4 5">LKC15W</strain>
    </source>
</reference>
<keyword evidence="5" id="KW-1185">Reference proteome</keyword>
<accession>A0ABT5HIN6</accession>
<keyword evidence="2" id="KW-0472">Membrane</keyword>
<dbReference type="Pfam" id="PF13413">
    <property type="entry name" value="HTH_25"/>
    <property type="match status" value="1"/>
</dbReference>
<feature type="transmembrane region" description="Helical" evidence="2">
    <location>
        <begin position="165"/>
        <end position="185"/>
    </location>
</feature>
<evidence type="ECO:0000313" key="4">
    <source>
        <dbReference type="EMBL" id="MDC7676097.1"/>
    </source>
</evidence>
<proteinExistence type="predicted"/>
<dbReference type="PANTHER" id="PTHR34475:SF1">
    <property type="entry name" value="CYTOSKELETON PROTEIN RODZ"/>
    <property type="match status" value="1"/>
</dbReference>
<dbReference type="InterPro" id="IPR010982">
    <property type="entry name" value="Lambda_DNA-bd_dom_sf"/>
</dbReference>
<dbReference type="Proteomes" id="UP001218579">
    <property type="component" value="Unassembled WGS sequence"/>
</dbReference>
<sequence>MSAQSLKNTQSLGMGTFNTESEYQGKMTQDQYQEYDAVEAAAAAVTLAGEPLASDLNPRSAYDDPHHGVILGDILRSAREASNLSLDHVADITRVRRSYLEAFETGALDLMPARPFAIGYVKAYAKALGLDEETMADLLKRDLADPGPALRAPTGAAMDEVKPSYGRYIAGAVALVGAIIVWNVVQRQPELFKSKPEAPTVTTQGWSQGVPIVRDGVVYVSKPGAPPLDQDVPVPYVTPGLEAGFAEIEAEKVRNGTGAASPSDSLQMRKAFNPKGAVFGAPPEQSSVVIQARRSVNLVLRSNEGQVYFARQLGAGESYRVPNATAVPMLVDVSDATAFEVYYDGEYAGGLEGNTTPTARINARAQQTAKLMDAQQVEARPVATPRPKIEKPKARPMPTEPIPYQPAQPVQTQPAQPPADQTIPY</sequence>
<feature type="region of interest" description="Disordered" evidence="1">
    <location>
        <begin position="373"/>
        <end position="425"/>
    </location>
</feature>
<feature type="compositionally biased region" description="Low complexity" evidence="1">
    <location>
        <begin position="407"/>
        <end position="425"/>
    </location>
</feature>
<dbReference type="InterPro" id="IPR001387">
    <property type="entry name" value="Cro/C1-type_HTH"/>
</dbReference>
<keyword evidence="2" id="KW-0812">Transmembrane</keyword>
<evidence type="ECO:0000313" key="5">
    <source>
        <dbReference type="Proteomes" id="UP001218579"/>
    </source>
</evidence>
<organism evidence="4 5">
    <name type="scientific">Asticcacaulis machinosus</name>
    <dbReference type="NCBI Taxonomy" id="2984211"/>
    <lineage>
        <taxon>Bacteria</taxon>
        <taxon>Pseudomonadati</taxon>
        <taxon>Pseudomonadota</taxon>
        <taxon>Alphaproteobacteria</taxon>
        <taxon>Caulobacterales</taxon>
        <taxon>Caulobacteraceae</taxon>
        <taxon>Asticcacaulis</taxon>
    </lineage>
</organism>